<dbReference type="NCBIfam" id="TIGR01798">
    <property type="entry name" value="cit_synth_I"/>
    <property type="match status" value="1"/>
</dbReference>
<protein>
    <recommendedName>
        <fullName evidence="5">Citrate synthase</fullName>
    </recommendedName>
</protein>
<evidence type="ECO:0000256" key="1">
    <source>
        <dbReference type="ARBA" id="ARBA00004751"/>
    </source>
</evidence>
<evidence type="ECO:0000313" key="6">
    <source>
        <dbReference type="EMBL" id="CAK0799430.1"/>
    </source>
</evidence>
<comment type="pathway">
    <text evidence="1">Carbohydrate metabolism; tricarboxylic acid cycle; isocitrate from oxaloacetate: step 1/2.</text>
</comment>
<dbReference type="InterPro" id="IPR036969">
    <property type="entry name" value="Citrate_synthase_sf"/>
</dbReference>
<evidence type="ECO:0000256" key="4">
    <source>
        <dbReference type="ARBA" id="ARBA00022679"/>
    </source>
</evidence>
<keyword evidence="4 5" id="KW-0808">Transferase</keyword>
<sequence length="441" mass="47959">MHMNGSFARIFFCVGAPRFPQNAIEAQEAQGTLETSRVCLDMGLHRTAAPERRLSHSARLALRARGGGSALGGEAGRGRPKFVLVRVFRSPGISVRRGTCGDDKFLDIRDLNAKTGFFTYDPGFTCTGSCSSAITFIDGKNGVCLYRGYPVSELVEGSTFLEVAYLLIFGELPSDDELKDFTEKVHSEMLVHEKFKEFFRGFNSSAPPMAIMTAACGALAAFHHDNLDFSRKEDRISSAISLIAKMPTLAAMAYKTAIGQPIVYPRGDLSYAGNFLHMMFSTPCNNYEVDPAHEKAVDAFLILHADHEQNASTSTVRIAGSSQANPYACIAAGVASLWGPAHGGANEAVVRMLENIGSVDKLGAFVSDVKNKVEGVRLMGFGHRVYKNYDPRATIMKRLCTSLLQTSNVDDPLFPLAQGLEKIALDDDGGGFYQEEALPQR</sequence>
<evidence type="ECO:0000256" key="3">
    <source>
        <dbReference type="ARBA" id="ARBA00022532"/>
    </source>
</evidence>
<dbReference type="InterPro" id="IPR010953">
    <property type="entry name" value="Citrate_synthase_typ-I"/>
</dbReference>
<dbReference type="Gene3D" id="2.20.28.60">
    <property type="match status" value="1"/>
</dbReference>
<reference evidence="6" key="1">
    <citation type="submission" date="2023-10" db="EMBL/GenBank/DDBJ databases">
        <authorList>
            <person name="Chen Y."/>
            <person name="Shah S."/>
            <person name="Dougan E. K."/>
            <person name="Thang M."/>
            <person name="Chan C."/>
        </authorList>
    </citation>
    <scope>NUCLEOTIDE SEQUENCE [LARGE SCALE GENOMIC DNA]</scope>
</reference>
<accession>A0ABN9Q4C0</accession>
<dbReference type="Pfam" id="PF00285">
    <property type="entry name" value="Citrate_synt"/>
    <property type="match status" value="1"/>
</dbReference>
<comment type="similarity">
    <text evidence="2 5">Belongs to the citrate synthase family.</text>
</comment>
<evidence type="ECO:0000256" key="5">
    <source>
        <dbReference type="RuleBase" id="RU000441"/>
    </source>
</evidence>
<name>A0ABN9Q4C0_9DINO</name>
<dbReference type="InterPro" id="IPR002020">
    <property type="entry name" value="Citrate_synthase"/>
</dbReference>
<comment type="caution">
    <text evidence="6">The sequence shown here is derived from an EMBL/GenBank/DDBJ whole genome shotgun (WGS) entry which is preliminary data.</text>
</comment>
<proteinExistence type="inferred from homology"/>
<dbReference type="PANTHER" id="PTHR42871">
    <property type="entry name" value="CITRATE SYNTHASE"/>
    <property type="match status" value="1"/>
</dbReference>
<evidence type="ECO:0000313" key="7">
    <source>
        <dbReference type="Proteomes" id="UP001189429"/>
    </source>
</evidence>
<dbReference type="Proteomes" id="UP001189429">
    <property type="component" value="Unassembled WGS sequence"/>
</dbReference>
<dbReference type="PROSITE" id="PS00480">
    <property type="entry name" value="CITRATE_SYNTHASE"/>
    <property type="match status" value="1"/>
</dbReference>
<dbReference type="EMBL" id="CAUYUJ010002147">
    <property type="protein sequence ID" value="CAK0799430.1"/>
    <property type="molecule type" value="Genomic_DNA"/>
</dbReference>
<dbReference type="InterPro" id="IPR019810">
    <property type="entry name" value="Citrate_synthase_AS"/>
</dbReference>
<dbReference type="SUPFAM" id="SSF48256">
    <property type="entry name" value="Citrate synthase"/>
    <property type="match status" value="1"/>
</dbReference>
<organism evidence="6 7">
    <name type="scientific">Prorocentrum cordatum</name>
    <dbReference type="NCBI Taxonomy" id="2364126"/>
    <lineage>
        <taxon>Eukaryota</taxon>
        <taxon>Sar</taxon>
        <taxon>Alveolata</taxon>
        <taxon>Dinophyceae</taxon>
        <taxon>Prorocentrales</taxon>
        <taxon>Prorocentraceae</taxon>
        <taxon>Prorocentrum</taxon>
    </lineage>
</organism>
<keyword evidence="7" id="KW-1185">Reference proteome</keyword>
<dbReference type="Gene3D" id="1.10.230.10">
    <property type="entry name" value="Cytochrome P450-Terp, domain 2"/>
    <property type="match status" value="1"/>
</dbReference>
<dbReference type="PRINTS" id="PR00143">
    <property type="entry name" value="CITRTSNTHASE"/>
</dbReference>
<gene>
    <name evidence="6" type="ORF">PCOR1329_LOCUS7883</name>
</gene>
<dbReference type="Gene3D" id="1.10.580.10">
    <property type="entry name" value="Citrate Synthase, domain 1"/>
    <property type="match status" value="1"/>
</dbReference>
<keyword evidence="3" id="KW-0816">Tricarboxylic acid cycle</keyword>
<dbReference type="InterPro" id="IPR016143">
    <property type="entry name" value="Citrate_synth-like_sm_a-sub"/>
</dbReference>
<evidence type="ECO:0000256" key="2">
    <source>
        <dbReference type="ARBA" id="ARBA00010566"/>
    </source>
</evidence>
<dbReference type="InterPro" id="IPR016142">
    <property type="entry name" value="Citrate_synth-like_lrg_a-sub"/>
</dbReference>
<dbReference type="PANTHER" id="PTHR42871:SF1">
    <property type="entry name" value="CITRATE SYNTHASE"/>
    <property type="match status" value="1"/>
</dbReference>